<reference evidence="1 2" key="1">
    <citation type="submission" date="2024-01" db="EMBL/GenBank/DDBJ databases">
        <title>The complete chloroplast genome sequence of Lithospermum erythrorhizon: insights into the phylogenetic relationship among Boraginaceae species and the maternal lineages of purple gromwells.</title>
        <authorList>
            <person name="Okada T."/>
            <person name="Watanabe K."/>
        </authorList>
    </citation>
    <scope>NUCLEOTIDE SEQUENCE [LARGE SCALE GENOMIC DNA]</scope>
</reference>
<keyword evidence="2" id="KW-1185">Reference proteome</keyword>
<gene>
    <name evidence="1" type="ORF">LIER_41379</name>
</gene>
<accession>A0AAV3R8E7</accession>
<dbReference type="AlphaFoldDB" id="A0AAV3R8E7"/>
<organism evidence="1 2">
    <name type="scientific">Lithospermum erythrorhizon</name>
    <name type="common">Purple gromwell</name>
    <name type="synonym">Lithospermum officinale var. erythrorhizon</name>
    <dbReference type="NCBI Taxonomy" id="34254"/>
    <lineage>
        <taxon>Eukaryota</taxon>
        <taxon>Viridiplantae</taxon>
        <taxon>Streptophyta</taxon>
        <taxon>Embryophyta</taxon>
        <taxon>Tracheophyta</taxon>
        <taxon>Spermatophyta</taxon>
        <taxon>Magnoliopsida</taxon>
        <taxon>eudicotyledons</taxon>
        <taxon>Gunneridae</taxon>
        <taxon>Pentapetalae</taxon>
        <taxon>asterids</taxon>
        <taxon>lamiids</taxon>
        <taxon>Boraginales</taxon>
        <taxon>Boraginaceae</taxon>
        <taxon>Boraginoideae</taxon>
        <taxon>Lithospermeae</taxon>
        <taxon>Lithospermum</taxon>
    </lineage>
</organism>
<name>A0AAV3R8E7_LITER</name>
<sequence>MNAEILRNLMNCNLTEKKVKPIFLEETDLVDGVIECEASVNVKIHNLKVGFVFFSSLQEKQRIMDSGPWCFDNQLLIMKDWFREADPLTLKVRGLKGDFFY</sequence>
<dbReference type="Proteomes" id="UP001454036">
    <property type="component" value="Unassembled WGS sequence"/>
</dbReference>
<evidence type="ECO:0000313" key="2">
    <source>
        <dbReference type="Proteomes" id="UP001454036"/>
    </source>
</evidence>
<evidence type="ECO:0000313" key="1">
    <source>
        <dbReference type="EMBL" id="GAA0172669.1"/>
    </source>
</evidence>
<dbReference type="EMBL" id="BAABME010025745">
    <property type="protein sequence ID" value="GAA0172669.1"/>
    <property type="molecule type" value="Genomic_DNA"/>
</dbReference>
<proteinExistence type="predicted"/>
<comment type="caution">
    <text evidence="1">The sequence shown here is derived from an EMBL/GenBank/DDBJ whole genome shotgun (WGS) entry which is preliminary data.</text>
</comment>
<evidence type="ECO:0008006" key="3">
    <source>
        <dbReference type="Google" id="ProtNLM"/>
    </source>
</evidence>
<protein>
    <recommendedName>
        <fullName evidence="3">DUF4283 domain-containing protein</fullName>
    </recommendedName>
</protein>